<evidence type="ECO:0000313" key="11">
    <source>
        <dbReference type="EnsemblMetazoa" id="HelroP102150"/>
    </source>
</evidence>
<comment type="function">
    <text evidence="6">GTPase, binds and hydrolyzes GTP. Involved in intracellular vitamin B12 metabolism, mediates the transport of cobalamin (Cbl) into mitochondria for the final steps of adenosylcobalamin (AdoCbl) synthesis. Functions as a G-protein chaperone that assists AdoCbl cofactor delivery from MMAB to the methylmalonyl-CoA mutase (MMUT). Plays a dual role as both a protectase and a reactivase for MMUT. Protects MMUT from progressive inactivation by oxidation by decreasing the rate of the formation of the oxidized inactive cofactor hydroxocobalamin (OH2Cbl). Additionally acts a reactivase by promoting the replacement of OH2Cbl by the active cofactor AdoCbl, restoring the activity of MMUT in the presence and hydrolysis of GTP.</text>
</comment>
<dbReference type="OrthoDB" id="1476984at2759"/>
<dbReference type="NCBIfam" id="TIGR00750">
    <property type="entry name" value="lao"/>
    <property type="match status" value="1"/>
</dbReference>
<dbReference type="Pfam" id="PF03308">
    <property type="entry name" value="MeaB"/>
    <property type="match status" value="1"/>
</dbReference>
<dbReference type="GO" id="GO:0005525">
    <property type="term" value="F:GTP binding"/>
    <property type="evidence" value="ECO:0007669"/>
    <property type="project" value="UniProtKB-KW"/>
</dbReference>
<evidence type="ECO:0000256" key="5">
    <source>
        <dbReference type="ARBA" id="ARBA00048548"/>
    </source>
</evidence>
<comment type="subunit">
    <text evidence="7">Homodimer. Interacts with MMUT (the apoenzyme form); the interaction is GTP dependent.</text>
</comment>
<dbReference type="PANTHER" id="PTHR23408:SF3">
    <property type="entry name" value="METHYLMALONIC ACIDURIA TYPE A PROTEIN, MITOCHONDRIAL"/>
    <property type="match status" value="1"/>
</dbReference>
<dbReference type="eggNOG" id="ENOG502QR2W">
    <property type="taxonomic scope" value="Eukaryota"/>
</dbReference>
<keyword evidence="2" id="KW-0547">Nucleotide-binding</keyword>
<dbReference type="RefSeq" id="XP_009024672.1">
    <property type="nucleotide sequence ID" value="XM_009026424.1"/>
</dbReference>
<evidence type="ECO:0000313" key="10">
    <source>
        <dbReference type="EMBL" id="ESN97176.1"/>
    </source>
</evidence>
<comment type="similarity">
    <text evidence="1">Belongs to the SIMIBI class G3E GTPase family. ArgK/MeaB subfamily.</text>
</comment>
<sequence>MFGRSIVFFLSTNTRFLRSSLSLKTSKNLNPVFLNLNAARFCTSSTKASTETSATSITTVDEDGALQFTPNTYRLKLVTFNDSPQYTERPDDHKLNHDSLPANPIVVGSVINRPNVTPDDPVVQEYLNGIKSENRSYLARAITLIESTHPMKRAQGQVLVREVLEYCRRKQKHSLNSAMSFRIGLSGPPGAGKSTHIEALGKMLTKRNHKVAVLAVDPSSSTSGGSLLGDKTRMLQLAVDPNAYIRPSPNSGTLGGVTRVTNDAIVLCEGAGYDIIIVETVGVGQSEFAVADMVDLFELLLPPAGGDELQGIKKGIVEVADMVVINKSDGDLIPAARRIQMEYVSAMKFIRPKTKVWKPCVLRVSSVSKEGMEEMWAKMEEYYKVMSSSGELERLRRRQHVRWMHNHIHDSLVSVFHEIPRVKELIPDLEELVRKGVVTPGQAADKVMRDFIRQIDENLLRYRVPTSSQDDDTSSSSDSSDDDRSEKKDKKKDKVKHELDKLVGKKKDAPRFGYGRTANY</sequence>
<name>T1ED85_HELRO</name>
<dbReference type="InterPro" id="IPR003593">
    <property type="entry name" value="AAA+_ATPase"/>
</dbReference>
<dbReference type="CTD" id="20194537"/>
<reference evidence="12" key="1">
    <citation type="submission" date="2012-12" db="EMBL/GenBank/DDBJ databases">
        <authorList>
            <person name="Hellsten U."/>
            <person name="Grimwood J."/>
            <person name="Chapman J.A."/>
            <person name="Shapiro H."/>
            <person name="Aerts A."/>
            <person name="Otillar R.P."/>
            <person name="Terry A.Y."/>
            <person name="Boore J.L."/>
            <person name="Simakov O."/>
            <person name="Marletaz F."/>
            <person name="Cho S.-J."/>
            <person name="Edsinger-Gonzales E."/>
            <person name="Havlak P."/>
            <person name="Kuo D.-H."/>
            <person name="Larsson T."/>
            <person name="Lv J."/>
            <person name="Arendt D."/>
            <person name="Savage R."/>
            <person name="Osoegawa K."/>
            <person name="de Jong P."/>
            <person name="Lindberg D.R."/>
            <person name="Seaver E.C."/>
            <person name="Weisblat D.A."/>
            <person name="Putnam N.H."/>
            <person name="Grigoriev I.V."/>
            <person name="Rokhsar D.S."/>
        </authorList>
    </citation>
    <scope>NUCLEOTIDE SEQUENCE</scope>
</reference>
<keyword evidence="12" id="KW-1185">Reference proteome</keyword>
<comment type="catalytic activity">
    <reaction evidence="5">
        <text>GTP + H2O = GDP + phosphate + H(+)</text>
        <dbReference type="Rhea" id="RHEA:19669"/>
        <dbReference type="ChEBI" id="CHEBI:15377"/>
        <dbReference type="ChEBI" id="CHEBI:15378"/>
        <dbReference type="ChEBI" id="CHEBI:37565"/>
        <dbReference type="ChEBI" id="CHEBI:43474"/>
        <dbReference type="ChEBI" id="CHEBI:58189"/>
    </reaction>
</comment>
<evidence type="ECO:0000259" key="9">
    <source>
        <dbReference type="SMART" id="SM00382"/>
    </source>
</evidence>
<dbReference type="SUPFAM" id="SSF52540">
    <property type="entry name" value="P-loop containing nucleoside triphosphate hydrolases"/>
    <property type="match status" value="1"/>
</dbReference>
<dbReference type="InParanoid" id="T1ED85"/>
<dbReference type="AlphaFoldDB" id="T1ED85"/>
<feature type="domain" description="AAA+ ATPase" evidence="9">
    <location>
        <begin position="179"/>
        <end position="354"/>
    </location>
</feature>
<protein>
    <recommendedName>
        <fullName evidence="9">AAA+ ATPase domain-containing protein</fullName>
    </recommendedName>
</protein>
<dbReference type="Gene3D" id="3.40.50.300">
    <property type="entry name" value="P-loop containing nucleotide triphosphate hydrolases"/>
    <property type="match status" value="1"/>
</dbReference>
<evidence type="ECO:0000256" key="6">
    <source>
        <dbReference type="ARBA" id="ARBA00056794"/>
    </source>
</evidence>
<accession>T1ED85</accession>
<dbReference type="GO" id="GO:0003924">
    <property type="term" value="F:GTPase activity"/>
    <property type="evidence" value="ECO:0000318"/>
    <property type="project" value="GO_Central"/>
</dbReference>
<organism evidence="11 12">
    <name type="scientific">Helobdella robusta</name>
    <name type="common">Californian leech</name>
    <dbReference type="NCBI Taxonomy" id="6412"/>
    <lineage>
        <taxon>Eukaryota</taxon>
        <taxon>Metazoa</taxon>
        <taxon>Spiralia</taxon>
        <taxon>Lophotrochozoa</taxon>
        <taxon>Annelida</taxon>
        <taxon>Clitellata</taxon>
        <taxon>Hirudinea</taxon>
        <taxon>Rhynchobdellida</taxon>
        <taxon>Glossiphoniidae</taxon>
        <taxon>Helobdella</taxon>
    </lineage>
</organism>
<feature type="compositionally biased region" description="Basic and acidic residues" evidence="8">
    <location>
        <begin position="495"/>
        <end position="510"/>
    </location>
</feature>
<dbReference type="InterPro" id="IPR027417">
    <property type="entry name" value="P-loop_NTPase"/>
</dbReference>
<evidence type="ECO:0000256" key="8">
    <source>
        <dbReference type="SAM" id="MobiDB-lite"/>
    </source>
</evidence>
<reference evidence="11" key="3">
    <citation type="submission" date="2015-06" db="UniProtKB">
        <authorList>
            <consortium name="EnsemblMetazoa"/>
        </authorList>
    </citation>
    <scope>IDENTIFICATION</scope>
</reference>
<dbReference type="EnsemblMetazoa" id="HelroT102150">
    <property type="protein sequence ID" value="HelroP102150"/>
    <property type="gene ID" value="HelroG102150"/>
</dbReference>
<evidence type="ECO:0000256" key="2">
    <source>
        <dbReference type="ARBA" id="ARBA00022741"/>
    </source>
</evidence>
<dbReference type="GeneID" id="20194537"/>
<feature type="region of interest" description="Disordered" evidence="8">
    <location>
        <begin position="463"/>
        <end position="520"/>
    </location>
</feature>
<proteinExistence type="inferred from homology"/>
<dbReference type="KEGG" id="hro:HELRODRAFT_102150"/>
<dbReference type="SMART" id="SM00382">
    <property type="entry name" value="AAA"/>
    <property type="match status" value="1"/>
</dbReference>
<reference evidence="10 12" key="2">
    <citation type="journal article" date="2013" name="Nature">
        <title>Insights into bilaterian evolution from three spiralian genomes.</title>
        <authorList>
            <person name="Simakov O."/>
            <person name="Marletaz F."/>
            <person name="Cho S.J."/>
            <person name="Edsinger-Gonzales E."/>
            <person name="Havlak P."/>
            <person name="Hellsten U."/>
            <person name="Kuo D.H."/>
            <person name="Larsson T."/>
            <person name="Lv J."/>
            <person name="Arendt D."/>
            <person name="Savage R."/>
            <person name="Osoegawa K."/>
            <person name="de Jong P."/>
            <person name="Grimwood J."/>
            <person name="Chapman J.A."/>
            <person name="Shapiro H."/>
            <person name="Aerts A."/>
            <person name="Otillar R.P."/>
            <person name="Terry A.Y."/>
            <person name="Boore J.L."/>
            <person name="Grigoriev I.V."/>
            <person name="Lindberg D.R."/>
            <person name="Seaver E.C."/>
            <person name="Weisblat D.A."/>
            <person name="Putnam N.H."/>
            <person name="Rokhsar D.S."/>
        </authorList>
    </citation>
    <scope>NUCLEOTIDE SEQUENCE</scope>
</reference>
<gene>
    <name evidence="11" type="primary">20194537</name>
    <name evidence="10" type="ORF">HELRODRAFT_102150</name>
</gene>
<dbReference type="CDD" id="cd03114">
    <property type="entry name" value="MMAA-like"/>
    <property type="match status" value="1"/>
</dbReference>
<dbReference type="GO" id="GO:0005737">
    <property type="term" value="C:cytoplasm"/>
    <property type="evidence" value="ECO:0000318"/>
    <property type="project" value="GO_Central"/>
</dbReference>
<evidence type="ECO:0000256" key="4">
    <source>
        <dbReference type="ARBA" id="ARBA00023134"/>
    </source>
</evidence>
<evidence type="ECO:0000256" key="3">
    <source>
        <dbReference type="ARBA" id="ARBA00022801"/>
    </source>
</evidence>
<evidence type="ECO:0000313" key="12">
    <source>
        <dbReference type="Proteomes" id="UP000015101"/>
    </source>
</evidence>
<feature type="compositionally biased region" description="Acidic residues" evidence="8">
    <location>
        <begin position="469"/>
        <end position="481"/>
    </location>
</feature>
<dbReference type="NCBIfam" id="NF006958">
    <property type="entry name" value="PRK09435.1"/>
    <property type="match status" value="1"/>
</dbReference>
<dbReference type="Gene3D" id="1.10.287.130">
    <property type="match status" value="1"/>
</dbReference>
<dbReference type="EMBL" id="AMQM01006364">
    <property type="status" value="NOT_ANNOTATED_CDS"/>
    <property type="molecule type" value="Genomic_DNA"/>
</dbReference>
<dbReference type="STRING" id="6412.T1ED85"/>
<dbReference type="PANTHER" id="PTHR23408">
    <property type="entry name" value="METHYLMALONYL-COA MUTASE"/>
    <property type="match status" value="1"/>
</dbReference>
<dbReference type="FunFam" id="3.40.50.300:FF:000647">
    <property type="entry name" value="Methylmalonic aciduria type A homolog, mitochondrial"/>
    <property type="match status" value="1"/>
</dbReference>
<dbReference type="HOGENOM" id="CLU_524075_0_0_1"/>
<evidence type="ECO:0000256" key="1">
    <source>
        <dbReference type="ARBA" id="ARBA00009625"/>
    </source>
</evidence>
<dbReference type="Gene3D" id="1.20.5.170">
    <property type="match status" value="1"/>
</dbReference>
<evidence type="ECO:0000256" key="7">
    <source>
        <dbReference type="ARBA" id="ARBA00062796"/>
    </source>
</evidence>
<dbReference type="Proteomes" id="UP000015101">
    <property type="component" value="Unassembled WGS sequence"/>
</dbReference>
<dbReference type="EMBL" id="KB097417">
    <property type="protein sequence ID" value="ESN97176.1"/>
    <property type="molecule type" value="Genomic_DNA"/>
</dbReference>
<keyword evidence="4" id="KW-0342">GTP-binding</keyword>
<keyword evidence="3" id="KW-0378">Hydrolase</keyword>
<dbReference type="InterPro" id="IPR005129">
    <property type="entry name" value="GTPase_ArgK"/>
</dbReference>